<comment type="caution">
    <text evidence="5">The sequence shown here is derived from an EMBL/GenBank/DDBJ whole genome shotgun (WGS) entry which is preliminary data.</text>
</comment>
<feature type="domain" description="ABC transporter" evidence="4">
    <location>
        <begin position="10"/>
        <end position="245"/>
    </location>
</feature>
<gene>
    <name evidence="5" type="ORF">GCM10010517_77270</name>
</gene>
<dbReference type="SUPFAM" id="SSF52540">
    <property type="entry name" value="P-loop containing nucleoside triphosphate hydrolases"/>
    <property type="match status" value="1"/>
</dbReference>
<keyword evidence="6" id="KW-1185">Reference proteome</keyword>
<dbReference type="InterPro" id="IPR003439">
    <property type="entry name" value="ABC_transporter-like_ATP-bd"/>
</dbReference>
<evidence type="ECO:0000256" key="2">
    <source>
        <dbReference type="ARBA" id="ARBA00022741"/>
    </source>
</evidence>
<sequence>MSSGASHDGLAVCGVTRRFPAPEGGYVTALDNVSLTIEPGEFFVLLGPSGCGKTTLLRTIAGLEYPDEGEVRLGSERLDVLPPYRRRVNTVFQSYALFPHLTVAENVSFGLEMEGMSRREAAPLVAEALELVRLPDFGRRKPAQLSGGQQQRVALARALAKRPEVLLLDEPLAALDLKLRRGMQTELKRIQQTTGVTFVFVTHDQEEAISLGDRLAVFQSGTIAQIGTPQEVYERPASRFVADFIGDTSFLEAEFTGEGYRLTSGEVLPADRVAGPGGGAPGPVTIALRPEHLVLAAEEAPLHGVVRESVYVGSDVRVGVELTSGEQVAVRLAVGAACPEPGRRVALDLLPGRAWTVAA</sequence>
<dbReference type="PANTHER" id="PTHR42781">
    <property type="entry name" value="SPERMIDINE/PUTRESCINE IMPORT ATP-BINDING PROTEIN POTA"/>
    <property type="match status" value="1"/>
</dbReference>
<organism evidence="5 6">
    <name type="scientific">Streptosporangium fragile</name>
    <dbReference type="NCBI Taxonomy" id="46186"/>
    <lineage>
        <taxon>Bacteria</taxon>
        <taxon>Bacillati</taxon>
        <taxon>Actinomycetota</taxon>
        <taxon>Actinomycetes</taxon>
        <taxon>Streptosporangiales</taxon>
        <taxon>Streptosporangiaceae</taxon>
        <taxon>Streptosporangium</taxon>
    </lineage>
</organism>
<dbReference type="InterPro" id="IPR050093">
    <property type="entry name" value="ABC_SmlMolc_Importer"/>
</dbReference>
<evidence type="ECO:0000259" key="4">
    <source>
        <dbReference type="PROSITE" id="PS50893"/>
    </source>
</evidence>
<dbReference type="Gene3D" id="2.40.50.100">
    <property type="match status" value="1"/>
</dbReference>
<dbReference type="SMART" id="SM00382">
    <property type="entry name" value="AAA"/>
    <property type="match status" value="1"/>
</dbReference>
<name>A0ABN3WCV9_9ACTN</name>
<dbReference type="InterPro" id="IPR008995">
    <property type="entry name" value="Mo/tungstate-bd_C_term_dom"/>
</dbReference>
<dbReference type="Gene3D" id="3.40.50.300">
    <property type="entry name" value="P-loop containing nucleotide triphosphate hydrolases"/>
    <property type="match status" value="1"/>
</dbReference>
<dbReference type="Pfam" id="PF00005">
    <property type="entry name" value="ABC_tran"/>
    <property type="match status" value="1"/>
</dbReference>
<dbReference type="SUPFAM" id="SSF50331">
    <property type="entry name" value="MOP-like"/>
    <property type="match status" value="1"/>
</dbReference>
<dbReference type="RefSeq" id="WP_425582109.1">
    <property type="nucleotide sequence ID" value="NZ_BAAAVI010000106.1"/>
</dbReference>
<dbReference type="Pfam" id="PF08402">
    <property type="entry name" value="TOBE_2"/>
    <property type="match status" value="1"/>
</dbReference>
<keyword evidence="1" id="KW-0813">Transport</keyword>
<reference evidence="5 6" key="1">
    <citation type="journal article" date="2019" name="Int. J. Syst. Evol. Microbiol.">
        <title>The Global Catalogue of Microorganisms (GCM) 10K type strain sequencing project: providing services to taxonomists for standard genome sequencing and annotation.</title>
        <authorList>
            <consortium name="The Broad Institute Genomics Platform"/>
            <consortium name="The Broad Institute Genome Sequencing Center for Infectious Disease"/>
            <person name="Wu L."/>
            <person name="Ma J."/>
        </authorList>
    </citation>
    <scope>NUCLEOTIDE SEQUENCE [LARGE SCALE GENOMIC DNA]</scope>
    <source>
        <strain evidence="5 6">JCM 6242</strain>
    </source>
</reference>
<keyword evidence="3 5" id="KW-0067">ATP-binding</keyword>
<dbReference type="Proteomes" id="UP001500831">
    <property type="component" value="Unassembled WGS sequence"/>
</dbReference>
<dbReference type="InterPro" id="IPR013611">
    <property type="entry name" value="Transp-assoc_OB_typ2"/>
</dbReference>
<evidence type="ECO:0000313" key="6">
    <source>
        <dbReference type="Proteomes" id="UP001500831"/>
    </source>
</evidence>
<proteinExistence type="predicted"/>
<dbReference type="InterPro" id="IPR003593">
    <property type="entry name" value="AAA+_ATPase"/>
</dbReference>
<accession>A0ABN3WCV9</accession>
<keyword evidence="2" id="KW-0547">Nucleotide-binding</keyword>
<dbReference type="PROSITE" id="PS50893">
    <property type="entry name" value="ABC_TRANSPORTER_2"/>
    <property type="match status" value="1"/>
</dbReference>
<dbReference type="EMBL" id="BAAAVI010000106">
    <property type="protein sequence ID" value="GAA2910769.1"/>
    <property type="molecule type" value="Genomic_DNA"/>
</dbReference>
<evidence type="ECO:0000313" key="5">
    <source>
        <dbReference type="EMBL" id="GAA2910769.1"/>
    </source>
</evidence>
<dbReference type="InterPro" id="IPR027417">
    <property type="entry name" value="P-loop_NTPase"/>
</dbReference>
<dbReference type="GO" id="GO:0005524">
    <property type="term" value="F:ATP binding"/>
    <property type="evidence" value="ECO:0007669"/>
    <property type="project" value="UniProtKB-KW"/>
</dbReference>
<dbReference type="PANTHER" id="PTHR42781:SF4">
    <property type="entry name" value="SPERMIDINE_PUTRESCINE IMPORT ATP-BINDING PROTEIN POTA"/>
    <property type="match status" value="1"/>
</dbReference>
<evidence type="ECO:0000256" key="3">
    <source>
        <dbReference type="ARBA" id="ARBA00022840"/>
    </source>
</evidence>
<dbReference type="InterPro" id="IPR017871">
    <property type="entry name" value="ABC_transporter-like_CS"/>
</dbReference>
<dbReference type="PROSITE" id="PS00211">
    <property type="entry name" value="ABC_TRANSPORTER_1"/>
    <property type="match status" value="1"/>
</dbReference>
<evidence type="ECO:0000256" key="1">
    <source>
        <dbReference type="ARBA" id="ARBA00022448"/>
    </source>
</evidence>
<protein>
    <submittedName>
        <fullName evidence="5">ABC transporter ATP-binding protein</fullName>
    </submittedName>
</protein>